<sequence>MHILKLGLVLRQGRFVWKLHAWYWWIPGQALLVHVWNGIACRIWGHEDALWHLYSAGTEPLGEVEPVCYNCCKRLTGCVGHDDDDD</sequence>
<name>A0A0F9FCI3_9ZZZZ</name>
<organism evidence="1">
    <name type="scientific">marine sediment metagenome</name>
    <dbReference type="NCBI Taxonomy" id="412755"/>
    <lineage>
        <taxon>unclassified sequences</taxon>
        <taxon>metagenomes</taxon>
        <taxon>ecological metagenomes</taxon>
    </lineage>
</organism>
<dbReference type="EMBL" id="LAZR01033173">
    <property type="protein sequence ID" value="KKL48847.1"/>
    <property type="molecule type" value="Genomic_DNA"/>
</dbReference>
<evidence type="ECO:0000313" key="1">
    <source>
        <dbReference type="EMBL" id="KKL48847.1"/>
    </source>
</evidence>
<reference evidence="1" key="1">
    <citation type="journal article" date="2015" name="Nature">
        <title>Complex archaea that bridge the gap between prokaryotes and eukaryotes.</title>
        <authorList>
            <person name="Spang A."/>
            <person name="Saw J.H."/>
            <person name="Jorgensen S.L."/>
            <person name="Zaremba-Niedzwiedzka K."/>
            <person name="Martijn J."/>
            <person name="Lind A.E."/>
            <person name="van Eijk R."/>
            <person name="Schleper C."/>
            <person name="Guy L."/>
            <person name="Ettema T.J."/>
        </authorList>
    </citation>
    <scope>NUCLEOTIDE SEQUENCE</scope>
</reference>
<protein>
    <submittedName>
        <fullName evidence="1">Uncharacterized protein</fullName>
    </submittedName>
</protein>
<proteinExistence type="predicted"/>
<accession>A0A0F9FCI3</accession>
<comment type="caution">
    <text evidence="1">The sequence shown here is derived from an EMBL/GenBank/DDBJ whole genome shotgun (WGS) entry which is preliminary data.</text>
</comment>
<gene>
    <name evidence="1" type="ORF">LCGC14_2321410</name>
</gene>
<dbReference type="AlphaFoldDB" id="A0A0F9FCI3"/>